<evidence type="ECO:0000256" key="3">
    <source>
        <dbReference type="ARBA" id="ARBA00022692"/>
    </source>
</evidence>
<evidence type="ECO:0000256" key="1">
    <source>
        <dbReference type="ARBA" id="ARBA00004141"/>
    </source>
</evidence>
<dbReference type="GO" id="GO:0016020">
    <property type="term" value="C:membrane"/>
    <property type="evidence" value="ECO:0007669"/>
    <property type="project" value="UniProtKB-SubCell"/>
</dbReference>
<evidence type="ECO:0000256" key="4">
    <source>
        <dbReference type="ARBA" id="ARBA00022989"/>
    </source>
</evidence>
<evidence type="ECO:0000256" key="2">
    <source>
        <dbReference type="ARBA" id="ARBA00013977"/>
    </source>
</evidence>
<dbReference type="AlphaFoldDB" id="C1C3B7"/>
<protein>
    <recommendedName>
        <fullName evidence="2">Transmembrane protein 267</fullName>
    </recommendedName>
</protein>
<keyword evidence="4 6" id="KW-1133">Transmembrane helix</keyword>
<organism evidence="7">
    <name type="scientific">Caligus clemensi</name>
    <name type="common">Sea louse</name>
    <dbReference type="NCBI Taxonomy" id="344056"/>
    <lineage>
        <taxon>Eukaryota</taxon>
        <taxon>Metazoa</taxon>
        <taxon>Ecdysozoa</taxon>
        <taxon>Arthropoda</taxon>
        <taxon>Crustacea</taxon>
        <taxon>Multicrustacea</taxon>
        <taxon>Hexanauplia</taxon>
        <taxon>Copepoda</taxon>
        <taxon>Siphonostomatoida</taxon>
        <taxon>Caligidae</taxon>
        <taxon>Caligus</taxon>
    </lineage>
</organism>
<dbReference type="PANTHER" id="PTHR13628">
    <property type="entry name" value="TRANSMEMBRANE PROTEIN 267"/>
    <property type="match status" value="1"/>
</dbReference>
<proteinExistence type="evidence at transcript level"/>
<evidence type="ECO:0000256" key="5">
    <source>
        <dbReference type="ARBA" id="ARBA00023136"/>
    </source>
</evidence>
<evidence type="ECO:0000313" key="7">
    <source>
        <dbReference type="EMBL" id="ACO15770.1"/>
    </source>
</evidence>
<keyword evidence="3 6" id="KW-0812">Transmembrane</keyword>
<dbReference type="PANTHER" id="PTHR13628:SF1">
    <property type="entry name" value="TRANSMEMBRANE PROTEIN 267"/>
    <property type="match status" value="1"/>
</dbReference>
<feature type="transmembrane region" description="Helical" evidence="6">
    <location>
        <begin position="6"/>
        <end position="28"/>
    </location>
</feature>
<sequence length="117" mass="12762">MSATHFFNYSMGCVAILLTCLVGDYLTLYSLKTRLQRALVDSLTHGFVAGLSWFTAQAFMWEAPCGKEIVASWIIGSGIDVDHFIEGGSLSLKAATSLQTRPFLHNSLIPISLGSYL</sequence>
<dbReference type="InterPro" id="IPR026572">
    <property type="entry name" value="TMEM267"/>
</dbReference>
<reference evidence="7" key="1">
    <citation type="submission" date="2009-03" db="EMBL/GenBank/DDBJ databases">
        <title>Caligus clemensi ESTs and full-length cDNAs.</title>
        <authorList>
            <person name="Yasuike M."/>
            <person name="von Schalburg K."/>
            <person name="Cooper G."/>
            <person name="Leong J."/>
            <person name="Jones S.R.M."/>
            <person name="Koop B.F."/>
        </authorList>
    </citation>
    <scope>NUCLEOTIDE SEQUENCE</scope>
    <source>
        <tissue evidence="7">Whole</tissue>
    </source>
</reference>
<comment type="subcellular location">
    <subcellularLocation>
        <location evidence="1">Membrane</location>
        <topology evidence="1">Multi-pass membrane protein</topology>
    </subcellularLocation>
</comment>
<keyword evidence="5 6" id="KW-0472">Membrane</keyword>
<gene>
    <name evidence="7" type="primary">CE028</name>
</gene>
<accession>C1C3B7</accession>
<dbReference type="EMBL" id="BT081346">
    <property type="protein sequence ID" value="ACO15770.1"/>
    <property type="molecule type" value="mRNA"/>
</dbReference>
<name>C1C3B7_CALCM</name>
<evidence type="ECO:0000256" key="6">
    <source>
        <dbReference type="SAM" id="Phobius"/>
    </source>
</evidence>